<keyword evidence="2" id="KW-0964">Secreted</keyword>
<dbReference type="Pfam" id="PF19190">
    <property type="entry name" value="BACON_2"/>
    <property type="match status" value="1"/>
</dbReference>
<feature type="domain" description="CARDB" evidence="4">
    <location>
        <begin position="284"/>
        <end position="392"/>
    </location>
</feature>
<dbReference type="InterPro" id="IPR024361">
    <property type="entry name" value="BACON"/>
</dbReference>
<feature type="domain" description="BACON" evidence="5">
    <location>
        <begin position="406"/>
        <end position="490"/>
    </location>
</feature>
<evidence type="ECO:0008006" key="8">
    <source>
        <dbReference type="Google" id="ProtNLM"/>
    </source>
</evidence>
<dbReference type="GO" id="GO:0005576">
    <property type="term" value="C:extracellular region"/>
    <property type="evidence" value="ECO:0007669"/>
    <property type="project" value="UniProtKB-SubCell"/>
</dbReference>
<evidence type="ECO:0000313" key="7">
    <source>
        <dbReference type="EMBL" id="KKL90678.1"/>
    </source>
</evidence>
<feature type="domain" description="Carbohydrate-binding module family 96" evidence="6">
    <location>
        <begin position="116"/>
        <end position="277"/>
    </location>
</feature>
<evidence type="ECO:0000259" key="6">
    <source>
        <dbReference type="Pfam" id="PF24517"/>
    </source>
</evidence>
<dbReference type="Pfam" id="PF07705">
    <property type="entry name" value="CARDB"/>
    <property type="match status" value="1"/>
</dbReference>
<evidence type="ECO:0000259" key="5">
    <source>
        <dbReference type="Pfam" id="PF19190"/>
    </source>
</evidence>
<dbReference type="PANTHER" id="PTHR47197:SF3">
    <property type="entry name" value="DIHYDRO-HEME D1 DEHYDROGENASE"/>
    <property type="match status" value="1"/>
</dbReference>
<dbReference type="InterPro" id="IPR011048">
    <property type="entry name" value="Haem_d1_sf"/>
</dbReference>
<dbReference type="InterPro" id="IPR011635">
    <property type="entry name" value="CARDB"/>
</dbReference>
<feature type="non-terminal residue" evidence="7">
    <location>
        <position position="812"/>
    </location>
</feature>
<evidence type="ECO:0000256" key="3">
    <source>
        <dbReference type="ARBA" id="ARBA00022729"/>
    </source>
</evidence>
<name>A0A0F9FWH1_9ZZZZ</name>
<dbReference type="InterPro" id="IPR051200">
    <property type="entry name" value="Host-pathogen_enzymatic-act"/>
</dbReference>
<gene>
    <name evidence="7" type="ORF">LCGC14_1902290</name>
</gene>
<reference evidence="7" key="1">
    <citation type="journal article" date="2015" name="Nature">
        <title>Complex archaea that bridge the gap between prokaryotes and eukaryotes.</title>
        <authorList>
            <person name="Spang A."/>
            <person name="Saw J.H."/>
            <person name="Jorgensen S.L."/>
            <person name="Zaremba-Niedzwiedzka K."/>
            <person name="Martijn J."/>
            <person name="Lind A.E."/>
            <person name="van Eijk R."/>
            <person name="Schleper C."/>
            <person name="Guy L."/>
            <person name="Ettema T.J."/>
        </authorList>
    </citation>
    <scope>NUCLEOTIDE SEQUENCE</scope>
</reference>
<dbReference type="InterPro" id="IPR013783">
    <property type="entry name" value="Ig-like_fold"/>
</dbReference>
<dbReference type="InterPro" id="IPR011964">
    <property type="entry name" value="YVTN_b-propeller_repeat"/>
</dbReference>
<evidence type="ECO:0000259" key="4">
    <source>
        <dbReference type="Pfam" id="PF07705"/>
    </source>
</evidence>
<comment type="caution">
    <text evidence="7">The sequence shown here is derived from an EMBL/GenBank/DDBJ whole genome shotgun (WGS) entry which is preliminary data.</text>
</comment>
<protein>
    <recommendedName>
        <fullName evidence="8">BACON domain-containing protein</fullName>
    </recommendedName>
</protein>
<evidence type="ECO:0000256" key="2">
    <source>
        <dbReference type="ARBA" id="ARBA00022525"/>
    </source>
</evidence>
<dbReference type="AlphaFoldDB" id="A0A0F9FWH1"/>
<dbReference type="Gene3D" id="2.130.10.10">
    <property type="entry name" value="YVTN repeat-like/Quinoprotein amine dehydrogenase"/>
    <property type="match status" value="2"/>
</dbReference>
<dbReference type="SUPFAM" id="SSF51004">
    <property type="entry name" value="C-terminal (heme d1) domain of cytochrome cd1-nitrite reductase"/>
    <property type="match status" value="1"/>
</dbReference>
<comment type="subcellular location">
    <subcellularLocation>
        <location evidence="1">Secreted</location>
    </subcellularLocation>
</comment>
<dbReference type="NCBIfam" id="NF033679">
    <property type="entry name" value="DNRLRE_dom"/>
    <property type="match status" value="1"/>
</dbReference>
<dbReference type="InterPro" id="IPR015943">
    <property type="entry name" value="WD40/YVTN_repeat-like_dom_sf"/>
</dbReference>
<dbReference type="PANTHER" id="PTHR47197">
    <property type="entry name" value="PROTEIN NIRF"/>
    <property type="match status" value="1"/>
</dbReference>
<accession>A0A0F9FWH1</accession>
<dbReference type="NCBIfam" id="TIGR02276">
    <property type="entry name" value="beta_rpt_yvtn"/>
    <property type="match status" value="5"/>
</dbReference>
<dbReference type="InterPro" id="IPR055372">
    <property type="entry name" value="CBM96"/>
</dbReference>
<proteinExistence type="predicted"/>
<dbReference type="EMBL" id="LAZR01019948">
    <property type="protein sequence ID" value="KKL90678.1"/>
    <property type="molecule type" value="Genomic_DNA"/>
</dbReference>
<keyword evidence="3" id="KW-0732">Signal</keyword>
<evidence type="ECO:0000256" key="1">
    <source>
        <dbReference type="ARBA" id="ARBA00004613"/>
    </source>
</evidence>
<dbReference type="CDD" id="cd14948">
    <property type="entry name" value="BACON"/>
    <property type="match status" value="1"/>
</dbReference>
<dbReference type="Gene3D" id="2.60.40.10">
    <property type="entry name" value="Immunoglobulins"/>
    <property type="match status" value="2"/>
</dbReference>
<feature type="non-terminal residue" evidence="7">
    <location>
        <position position="1"/>
    </location>
</feature>
<organism evidence="7">
    <name type="scientific">marine sediment metagenome</name>
    <dbReference type="NCBI Taxonomy" id="412755"/>
    <lineage>
        <taxon>unclassified sequences</taxon>
        <taxon>metagenomes</taxon>
        <taxon>ecological metagenomes</taxon>
    </lineage>
</organism>
<dbReference type="Pfam" id="PF24517">
    <property type="entry name" value="CBM96"/>
    <property type="match status" value="1"/>
</dbReference>
<sequence>LNLRSTSVTAGDTLEADYRYQSFTTDFGVEFYLDNNTNPYDGYFDAWRLGARFHGKSTVMAGANNPATLTVPSNVTAATYYVFIKSTGSGMPRYFYAPTPLIVAEETVQQVPGSETVTLTANADTYIKEANPTLNFGSASLLRTTTDTNDNYGLIKFNLNSIPAGSVISDVELKLYCSYYAGSQIYIAESDSYWSESSVTWDTKPTQGYEYPFFYNITGIGYQQITHSNLTNLVNDWVNGTESNYGIYLYAGNVGDNISYSSSENSNSSYRPKLIVNYTPPLLPDLIIANLHPNPSPPFTVGQSIDLHAQVNNIGNGPADSSSVGCYLGTSKTDLSNPIYSYPTSALDSAYGESKTNYDAYSFAASDVGQRYLICEADYRDDVEENSDNNNTRVYGPFNVVELTPELSITPDSQSVNSNSGTTTFTVNNTGSGTMPWTASVVSGGSWLSITSGSSGTDSGTITAEFSANATASSRTGTIRVIAPNASVSSQDVTVLQSDLDNNQCSFAYIPNSGSNTVSVIDISTNIVVDTIIVGSIPYGIAVSPLGTHVYVTHQGSNSVSVIDTSTKTVVDTITVGNDLMGLAVNPSDTLLYVVDAGSATVSVIDTSTNTITDTIDDGFVQPIDILMNPSGTLIYVSNHTGHFVSVIDTSTNNVIDTITVAGNPMGLATNPSGTRLYVSGEGNYFSVIDTSTNTVIESIDLGRWSTGVAVNSAGTVVYVATYDEADLAFGSISVIDTSTNTIVDTITVGAVPYGLSVNPSDTHVYVINAYGNTVSVIDTSTNTVIDTIPVGDVPVGLGHFISTENCKDQPV</sequence>